<protein>
    <submittedName>
        <fullName evidence="2">Uncharacterized protein</fullName>
    </submittedName>
</protein>
<evidence type="ECO:0000256" key="1">
    <source>
        <dbReference type="SAM" id="MobiDB-lite"/>
    </source>
</evidence>
<name>A0A6J4RW27_9ACTN</name>
<feature type="non-terminal residue" evidence="2">
    <location>
        <position position="30"/>
    </location>
</feature>
<feature type="region of interest" description="Disordered" evidence="1">
    <location>
        <begin position="1"/>
        <end position="30"/>
    </location>
</feature>
<gene>
    <name evidence="2" type="ORF">AVDCRST_MAG30-893</name>
</gene>
<feature type="compositionally biased region" description="Basic residues" evidence="1">
    <location>
        <begin position="10"/>
        <end position="30"/>
    </location>
</feature>
<evidence type="ECO:0000313" key="2">
    <source>
        <dbReference type="EMBL" id="CAA9482626.1"/>
    </source>
</evidence>
<organism evidence="2">
    <name type="scientific">uncultured Solirubrobacteraceae bacterium</name>
    <dbReference type="NCBI Taxonomy" id="1162706"/>
    <lineage>
        <taxon>Bacteria</taxon>
        <taxon>Bacillati</taxon>
        <taxon>Actinomycetota</taxon>
        <taxon>Thermoleophilia</taxon>
        <taxon>Solirubrobacterales</taxon>
        <taxon>Solirubrobacteraceae</taxon>
        <taxon>environmental samples</taxon>
    </lineage>
</organism>
<feature type="non-terminal residue" evidence="2">
    <location>
        <position position="1"/>
    </location>
</feature>
<dbReference type="EMBL" id="CADCVS010000147">
    <property type="protein sequence ID" value="CAA9482626.1"/>
    <property type="molecule type" value="Genomic_DNA"/>
</dbReference>
<sequence>GRRLAPAPRDRRRARAAPRAAAGRRRAPAA</sequence>
<dbReference type="AlphaFoldDB" id="A0A6J4RW27"/>
<proteinExistence type="predicted"/>
<reference evidence="2" key="1">
    <citation type="submission" date="2020-02" db="EMBL/GenBank/DDBJ databases">
        <authorList>
            <person name="Meier V. D."/>
        </authorList>
    </citation>
    <scope>NUCLEOTIDE SEQUENCE</scope>
    <source>
        <strain evidence="2">AVDCRST_MAG30</strain>
    </source>
</reference>
<accession>A0A6J4RW27</accession>